<dbReference type="GO" id="GO:0042732">
    <property type="term" value="P:D-xylose metabolic process"/>
    <property type="evidence" value="ECO:0007669"/>
    <property type="project" value="UniProtKB-KW"/>
</dbReference>
<dbReference type="Pfam" id="PF13412">
    <property type="entry name" value="HTH_24"/>
    <property type="match status" value="1"/>
</dbReference>
<dbReference type="AlphaFoldDB" id="A0A380NKL9"/>
<evidence type="ECO:0000256" key="2">
    <source>
        <dbReference type="ARBA" id="ARBA00006479"/>
    </source>
</evidence>
<sequence length="394" mass="43944">MQSKQVLSNDEIILNYIRRNGSVSKAIIARNTGITPPTVTNICNTLADKGLIYEDRQERSALGRPSMLLKFNEQKEMLLIIHVRTHNVVCYVVQSGGVILHQMKQSIIGLTVEAILNTIYRCAEDIIEDMRWTIAAIGLILRGPVDSKKGISIYSPNGKWTNIPFKYILEERFQLPTYVENDVRCLSTGEYYYGSGKGIENLLVLKFSYGLGASLIYHGSLYRGYNDYAGEIGYSVIDIDEAKSNVFTRLEEVASETAIREYVLAEIKKGRLSKVATNQDILADAFRVEPIYEAAVEGDEICLEALNRVGKYLGITLANLYNMINPQRIILSSAMGNAVGTMDPILRTVLEKNLHRAQAVDLVYSGNGSYYTLLGMVDIVSSRRASEVWLSGGR</sequence>
<comment type="function">
    <text evidence="1">Transcriptional repressor of xylose-utilizing enzymes.</text>
</comment>
<dbReference type="SUPFAM" id="SSF53067">
    <property type="entry name" value="Actin-like ATPase domain"/>
    <property type="match status" value="1"/>
</dbReference>
<dbReference type="InterPro" id="IPR000600">
    <property type="entry name" value="ROK"/>
</dbReference>
<protein>
    <submittedName>
        <fullName evidence="4">Glucokinase</fullName>
        <ecNumber evidence="4">2.7.1.2</ecNumber>
    </submittedName>
</protein>
<keyword evidence="3" id="KW-0859">Xylose metabolism</keyword>
<dbReference type="Proteomes" id="UP000255367">
    <property type="component" value="Unassembled WGS sequence"/>
</dbReference>
<dbReference type="SUPFAM" id="SSF46785">
    <property type="entry name" value="Winged helix' DNA-binding domain"/>
    <property type="match status" value="1"/>
</dbReference>
<accession>A0A380NKL9</accession>
<evidence type="ECO:0000256" key="1">
    <source>
        <dbReference type="ARBA" id="ARBA00002486"/>
    </source>
</evidence>
<dbReference type="Gene3D" id="1.10.10.10">
    <property type="entry name" value="Winged helix-like DNA-binding domain superfamily/Winged helix DNA-binding domain"/>
    <property type="match status" value="1"/>
</dbReference>
<dbReference type="EMBL" id="UHIO01000001">
    <property type="protein sequence ID" value="SUP43293.1"/>
    <property type="molecule type" value="Genomic_DNA"/>
</dbReference>
<proteinExistence type="inferred from homology"/>
<evidence type="ECO:0000256" key="3">
    <source>
        <dbReference type="ARBA" id="ARBA00022629"/>
    </source>
</evidence>
<dbReference type="InterPro" id="IPR036388">
    <property type="entry name" value="WH-like_DNA-bd_sf"/>
</dbReference>
<comment type="similarity">
    <text evidence="2">Belongs to the ROK (NagC/XylR) family.</text>
</comment>
<organism evidence="4 5">
    <name type="scientific">Veillonella criceti</name>
    <dbReference type="NCBI Taxonomy" id="103891"/>
    <lineage>
        <taxon>Bacteria</taxon>
        <taxon>Bacillati</taxon>
        <taxon>Bacillota</taxon>
        <taxon>Negativicutes</taxon>
        <taxon>Veillonellales</taxon>
        <taxon>Veillonellaceae</taxon>
        <taxon>Veillonella</taxon>
    </lineage>
</organism>
<reference evidence="4 5" key="1">
    <citation type="submission" date="2018-06" db="EMBL/GenBank/DDBJ databases">
        <authorList>
            <consortium name="Pathogen Informatics"/>
            <person name="Doyle S."/>
        </authorList>
    </citation>
    <scope>NUCLEOTIDE SEQUENCE [LARGE SCALE GENOMIC DNA]</scope>
    <source>
        <strain evidence="4 5">NCTC12020</strain>
    </source>
</reference>
<dbReference type="InterPro" id="IPR043129">
    <property type="entry name" value="ATPase_NBD"/>
</dbReference>
<dbReference type="Gene3D" id="3.30.420.40">
    <property type="match status" value="2"/>
</dbReference>
<name>A0A380NKL9_9FIRM</name>
<dbReference type="PANTHER" id="PTHR18964">
    <property type="entry name" value="ROK (REPRESSOR, ORF, KINASE) FAMILY"/>
    <property type="match status" value="1"/>
</dbReference>
<dbReference type="EC" id="2.7.1.2" evidence="4"/>
<evidence type="ECO:0000313" key="5">
    <source>
        <dbReference type="Proteomes" id="UP000255367"/>
    </source>
</evidence>
<dbReference type="RefSeq" id="WP_115310307.1">
    <property type="nucleotide sequence ID" value="NZ_UHIO01000001.1"/>
</dbReference>
<dbReference type="GO" id="GO:0004340">
    <property type="term" value="F:glucokinase activity"/>
    <property type="evidence" value="ECO:0007669"/>
    <property type="project" value="UniProtKB-EC"/>
</dbReference>
<keyword evidence="3" id="KW-0119">Carbohydrate metabolism</keyword>
<dbReference type="OrthoDB" id="9810372at2"/>
<keyword evidence="4" id="KW-0418">Kinase</keyword>
<dbReference type="PANTHER" id="PTHR18964:SF149">
    <property type="entry name" value="BIFUNCTIONAL UDP-N-ACETYLGLUCOSAMINE 2-EPIMERASE_N-ACETYLMANNOSAMINE KINASE"/>
    <property type="match status" value="1"/>
</dbReference>
<keyword evidence="5" id="KW-1185">Reference proteome</keyword>
<evidence type="ECO:0000313" key="4">
    <source>
        <dbReference type="EMBL" id="SUP43293.1"/>
    </source>
</evidence>
<gene>
    <name evidence="4" type="primary">glcK</name>
    <name evidence="4" type="ORF">NCTC12020_01135</name>
</gene>
<dbReference type="InterPro" id="IPR036390">
    <property type="entry name" value="WH_DNA-bd_sf"/>
</dbReference>
<dbReference type="Pfam" id="PF00480">
    <property type="entry name" value="ROK"/>
    <property type="match status" value="1"/>
</dbReference>
<keyword evidence="4" id="KW-0808">Transferase</keyword>